<keyword evidence="3" id="KW-1133">Transmembrane helix</keyword>
<dbReference type="EMBL" id="JAATJE010000001">
    <property type="protein sequence ID" value="NJC32850.1"/>
    <property type="molecule type" value="Genomic_DNA"/>
</dbReference>
<keyword evidence="1" id="KW-0175">Coiled coil</keyword>
<gene>
    <name evidence="4" type="ORF">GGR88_000324</name>
</gene>
<feature type="compositionally biased region" description="Basic and acidic residues" evidence="2">
    <location>
        <begin position="161"/>
        <end position="176"/>
    </location>
</feature>
<name>A0ABX0XHZ8_9SPHN</name>
<evidence type="ECO:0000256" key="1">
    <source>
        <dbReference type="SAM" id="Coils"/>
    </source>
</evidence>
<feature type="transmembrane region" description="Helical" evidence="3">
    <location>
        <begin position="6"/>
        <end position="27"/>
    </location>
</feature>
<feature type="region of interest" description="Disordered" evidence="2">
    <location>
        <begin position="97"/>
        <end position="116"/>
    </location>
</feature>
<evidence type="ECO:0000313" key="5">
    <source>
        <dbReference type="Proteomes" id="UP000734218"/>
    </source>
</evidence>
<dbReference type="Proteomes" id="UP000734218">
    <property type="component" value="Unassembled WGS sequence"/>
</dbReference>
<evidence type="ECO:0000313" key="4">
    <source>
        <dbReference type="EMBL" id="NJC32850.1"/>
    </source>
</evidence>
<protein>
    <submittedName>
        <fullName evidence="4">Flap endonuclease-1-like 5' DNA nuclease</fullName>
    </submittedName>
</protein>
<evidence type="ECO:0000256" key="2">
    <source>
        <dbReference type="SAM" id="MobiDB-lite"/>
    </source>
</evidence>
<feature type="region of interest" description="Disordered" evidence="2">
    <location>
        <begin position="151"/>
        <end position="176"/>
    </location>
</feature>
<accession>A0ABX0XHZ8</accession>
<proteinExistence type="predicted"/>
<feature type="coiled-coil region" evidence="1">
    <location>
        <begin position="49"/>
        <end position="83"/>
    </location>
</feature>
<evidence type="ECO:0000256" key="3">
    <source>
        <dbReference type="SAM" id="Phobius"/>
    </source>
</evidence>
<keyword evidence="5" id="KW-1185">Reference proteome</keyword>
<keyword evidence="3" id="KW-0472">Membrane</keyword>
<comment type="caution">
    <text evidence="4">The sequence shown here is derived from an EMBL/GenBank/DDBJ whole genome shotgun (WGS) entry which is preliminary data.</text>
</comment>
<dbReference type="RefSeq" id="WP_167952337.1">
    <property type="nucleotide sequence ID" value="NZ_JAATJE010000001.1"/>
</dbReference>
<organism evidence="4 5">
    <name type="scientific">Sphingomonas jejuensis</name>
    <dbReference type="NCBI Taxonomy" id="904715"/>
    <lineage>
        <taxon>Bacteria</taxon>
        <taxon>Pseudomonadati</taxon>
        <taxon>Pseudomonadota</taxon>
        <taxon>Alphaproteobacteria</taxon>
        <taxon>Sphingomonadales</taxon>
        <taxon>Sphingomonadaceae</taxon>
        <taxon>Sphingomonas</taxon>
    </lineage>
</organism>
<keyword evidence="3" id="KW-0812">Transmembrane</keyword>
<sequence>MAFSFTLTEWVIVGLVLVFGWVLGLLSSSGGKKWRARYDEEHAARAADRTAHAEALKAEQTRYEALEKNHRELERNHRELERSRAAAPVAAATTAAAAASAGTASTTRSGDDLGRIRGIGPDGRARLAEEGLHSYHDVETLDDSRAEEIERRHGLAPGTIRNEDWRGQARALREGR</sequence>
<feature type="compositionally biased region" description="Low complexity" evidence="2">
    <location>
        <begin position="97"/>
        <end position="108"/>
    </location>
</feature>
<reference evidence="4 5" key="1">
    <citation type="submission" date="2020-03" db="EMBL/GenBank/DDBJ databases">
        <title>Genomic Encyclopedia of Type Strains, Phase IV (KMG-IV): sequencing the most valuable type-strain genomes for metagenomic binning, comparative biology and taxonomic classification.</title>
        <authorList>
            <person name="Goeker M."/>
        </authorList>
    </citation>
    <scope>NUCLEOTIDE SEQUENCE [LARGE SCALE GENOMIC DNA]</scope>
    <source>
        <strain evidence="4 5">DSM 27651</strain>
    </source>
</reference>